<keyword evidence="4" id="KW-1185">Reference proteome</keyword>
<gene>
    <name evidence="3" type="ORF">BDN70DRAFT_818108</name>
</gene>
<dbReference type="InterPro" id="IPR040521">
    <property type="entry name" value="KDZ"/>
</dbReference>
<evidence type="ECO:0000313" key="4">
    <source>
        <dbReference type="Proteomes" id="UP000807469"/>
    </source>
</evidence>
<evidence type="ECO:0000313" key="3">
    <source>
        <dbReference type="EMBL" id="KAF9472815.1"/>
    </source>
</evidence>
<evidence type="ECO:0000259" key="2">
    <source>
        <dbReference type="Pfam" id="PF18803"/>
    </source>
</evidence>
<protein>
    <recommendedName>
        <fullName evidence="2">CxC2-like cysteine cluster KDZ transposase-associated domain-containing protein</fullName>
    </recommendedName>
</protein>
<dbReference type="EMBL" id="MU155494">
    <property type="protein sequence ID" value="KAF9472815.1"/>
    <property type="molecule type" value="Genomic_DNA"/>
</dbReference>
<reference evidence="3" key="1">
    <citation type="submission" date="2020-11" db="EMBL/GenBank/DDBJ databases">
        <authorList>
            <consortium name="DOE Joint Genome Institute"/>
            <person name="Ahrendt S."/>
            <person name="Riley R."/>
            <person name="Andreopoulos W."/>
            <person name="Labutti K."/>
            <person name="Pangilinan J."/>
            <person name="Ruiz-Duenas F.J."/>
            <person name="Barrasa J.M."/>
            <person name="Sanchez-Garcia M."/>
            <person name="Camarero S."/>
            <person name="Miyauchi S."/>
            <person name="Serrano A."/>
            <person name="Linde D."/>
            <person name="Babiker R."/>
            <person name="Drula E."/>
            <person name="Ayuso-Fernandez I."/>
            <person name="Pacheco R."/>
            <person name="Padilla G."/>
            <person name="Ferreira P."/>
            <person name="Barriuso J."/>
            <person name="Kellner H."/>
            <person name="Castanera R."/>
            <person name="Alfaro M."/>
            <person name="Ramirez L."/>
            <person name="Pisabarro A.G."/>
            <person name="Kuo A."/>
            <person name="Tritt A."/>
            <person name="Lipzen A."/>
            <person name="He G."/>
            <person name="Yan M."/>
            <person name="Ng V."/>
            <person name="Cullen D."/>
            <person name="Martin F."/>
            <person name="Rosso M.-N."/>
            <person name="Henrissat B."/>
            <person name="Hibbett D."/>
            <person name="Martinez A.T."/>
            <person name="Grigoriev I.V."/>
        </authorList>
    </citation>
    <scope>NUCLEOTIDE SEQUENCE</scope>
    <source>
        <strain evidence="3">CIRM-BRFM 674</strain>
    </source>
</reference>
<organism evidence="3 4">
    <name type="scientific">Pholiota conissans</name>
    <dbReference type="NCBI Taxonomy" id="109636"/>
    <lineage>
        <taxon>Eukaryota</taxon>
        <taxon>Fungi</taxon>
        <taxon>Dikarya</taxon>
        <taxon>Basidiomycota</taxon>
        <taxon>Agaricomycotina</taxon>
        <taxon>Agaricomycetes</taxon>
        <taxon>Agaricomycetidae</taxon>
        <taxon>Agaricales</taxon>
        <taxon>Agaricineae</taxon>
        <taxon>Strophariaceae</taxon>
        <taxon>Pholiota</taxon>
    </lineage>
</organism>
<feature type="domain" description="CxC2-like cysteine cluster KDZ transposase-associated" evidence="2">
    <location>
        <begin position="159"/>
        <end position="263"/>
    </location>
</feature>
<evidence type="ECO:0000256" key="1">
    <source>
        <dbReference type="SAM" id="MobiDB-lite"/>
    </source>
</evidence>
<dbReference type="OrthoDB" id="2682806at2759"/>
<sequence length="1089" mass="122127">MSDARPNKRAKKSHYHDRISLEDDLEVIHARSSRLTARNMATESFRTPLKGRTTWNIGTTWAPEDDKELALDDSGDWFDVEMQGDLFDSGPSRAQDQPKKKYKRSGTSTGAEISRTLHVLIVCRANDYLTVSPNIAASIRLPLHRIERWTGVSFVKVSLKSLGLEVHLNHAGMRCPIPIPCHQDFRIVHTNGVHEVSFSYCGCHRAIPRHLQLLRRRLYPASQISPQTCFTFSLLHLLHIITLTSKASTYDLYRAVGRLSDGAGYQEHRSGYRPLLRVGLQWRHLKLLKRGGRGHDKAGVDATKAGELAIMCPSCPHPGINLPSDWKDVPEDQKFLYRLLVCLDANFRLKNQLVSNYSADPGLGDGWAYMVGRRLYELYILSQTDQEDISTCVGFQALAQAFTRFARGLRYTGVGGAFCGRGEMILPNGIGNLQKGERYANMDYIFASAVCSSTVSSIDVSYDIACQWFKHLFDRIQGLPSELRLDPSIETRPLIPKFHEPAHDEKNHEQFSFNFAVGVGKSDGEVPERVWAGHNGLGGSTKTQGPGSRQDVLDDHFGFWNWQKYCNMGAFSLFIFASSVEAHRGFTESLPASLVATWEDLCSAWDADRFPKSTPNPFTTNVMYVSEANVKAQLAKEEKERQQQIPALHSMGPSAWLSMGLELEDSQYRLYALYIPGLVVYQAQEGVDVASWENDPNPEDVDLFLPSQLPTTHQTAACMDGLPEAEARLRTAQCHDALAALRRTLRLKTRMVQFKNSNVRGQAMSTRSRALIDTVHQRALIAVEKYRAARRALLAISGPGAWEKTLHPLLNADVRGYTDREGKKIGLERRGIWEDGRDPVADPDSELIGHDIPEISLHPEERKRREGTGWTKNTISWIWRIGSAEVGGDGEGDDDILRTEWAKSRARVQRCKEECLLLLEEMRRVLEFLEWRANWWIARQRPRVGITPELQEGLEAYAINQAAVQRRLSDAFRKIWKTPLPLVDDIYDDLDDDEGDGDDGDDGDGDGDLEVEVEVDVNGDGNNEGGGDAMDVDVGGTEDYAMEIDALGRNRYVCGEMSSGGVGTEAGPKSQTERSRQFVPPIIRNDVFM</sequence>
<comment type="caution">
    <text evidence="3">The sequence shown here is derived from an EMBL/GenBank/DDBJ whole genome shotgun (WGS) entry which is preliminary data.</text>
</comment>
<proteinExistence type="predicted"/>
<dbReference type="Pfam" id="PF18758">
    <property type="entry name" value="KDZ"/>
    <property type="match status" value="1"/>
</dbReference>
<feature type="region of interest" description="Disordered" evidence="1">
    <location>
        <begin position="986"/>
        <end position="1009"/>
    </location>
</feature>
<feature type="region of interest" description="Disordered" evidence="1">
    <location>
        <begin position="87"/>
        <end position="108"/>
    </location>
</feature>
<dbReference type="AlphaFoldDB" id="A0A9P5YQE3"/>
<accession>A0A9P5YQE3</accession>
<name>A0A9P5YQE3_9AGAR</name>
<dbReference type="Pfam" id="PF18803">
    <property type="entry name" value="CxC2"/>
    <property type="match status" value="1"/>
</dbReference>
<dbReference type="InterPro" id="IPR041457">
    <property type="entry name" value="CxC2_KDZ-assoc"/>
</dbReference>
<dbReference type="Proteomes" id="UP000807469">
    <property type="component" value="Unassembled WGS sequence"/>
</dbReference>